<dbReference type="Gene3D" id="1.10.150.20">
    <property type="entry name" value="5' to 3' exonuclease, C-terminal subdomain"/>
    <property type="match status" value="1"/>
</dbReference>
<name>A0A0H3FUL6_KLEAK</name>
<dbReference type="SUPFAM" id="SSF159894">
    <property type="entry name" value="YgaC/TfoX-N like"/>
    <property type="match status" value="1"/>
</dbReference>
<organism evidence="3 4">
    <name type="scientific">Klebsiella aerogenes (strain ATCC 13048 / DSM 30053 / CCUG 1429 / JCM 1235 / KCTC 2190 / NBRC 13534 / NCIMB 10102 / NCTC 10006 / CDC 819-56)</name>
    <name type="common">Enterobacter aerogenes</name>
    <dbReference type="NCBI Taxonomy" id="1028307"/>
    <lineage>
        <taxon>Bacteria</taxon>
        <taxon>Pseudomonadati</taxon>
        <taxon>Pseudomonadota</taxon>
        <taxon>Gammaproteobacteria</taxon>
        <taxon>Enterobacterales</taxon>
        <taxon>Enterobacteriaceae</taxon>
        <taxon>Klebsiella/Raoultella group</taxon>
        <taxon>Klebsiella</taxon>
    </lineage>
</organism>
<dbReference type="Gene3D" id="3.30.1460.30">
    <property type="entry name" value="YgaC/TfoX-N like chaperone"/>
    <property type="match status" value="1"/>
</dbReference>
<dbReference type="PANTHER" id="PTHR36121">
    <property type="entry name" value="PROTEIN SXY"/>
    <property type="match status" value="1"/>
</dbReference>
<sequence>MKPKFILLHKTNSLIFFNNGSVNKITFMCMINKGMIMKKISKLRFLQFQECLSPLGKISSRPLFGGYSLAIENTVFAMVAEGEIYLRVCEQSASYRVEHHSPMLMMRKNGRPVALKYYRIDEALWQDSKMLFHLSQLSLHSARSEKQHQRDSGRLKNLPNISFHMELMLIHAGITDVKMLRTLGAEKSWLKLREHNKGISINVLESLAGAIAGIHSAALPAQRRQELREWANTQGYSVEDYSG</sequence>
<feature type="domain" description="TfoX C-terminal" evidence="2">
    <location>
        <begin position="153"/>
        <end position="230"/>
    </location>
</feature>
<reference evidence="3 4" key="1">
    <citation type="journal article" date="2012" name="J. Bacteriol.">
        <title>Complete genome sequence of Enterobacter aerogenes KCTC 2190.</title>
        <authorList>
            <person name="Shin S.H."/>
            <person name="Kim S."/>
            <person name="Kim J.Y."/>
            <person name="Lee S."/>
            <person name="Um Y."/>
            <person name="Oh M.K."/>
            <person name="Kim Y.R."/>
            <person name="Lee J."/>
            <person name="Yang K.S."/>
        </authorList>
    </citation>
    <scope>NUCLEOTIDE SEQUENCE [LARGE SCALE GENOMIC DNA]</scope>
    <source>
        <strain evidence="3 4">KCTC 2190</strain>
    </source>
</reference>
<dbReference type="HOGENOM" id="CLU_094990_0_0_6"/>
<evidence type="ECO:0000259" key="2">
    <source>
        <dbReference type="Pfam" id="PF04994"/>
    </source>
</evidence>
<dbReference type="InterPro" id="IPR007077">
    <property type="entry name" value="TfoX_C"/>
</dbReference>
<proteinExistence type="predicted"/>
<dbReference type="InterPro" id="IPR007076">
    <property type="entry name" value="TfoX_N"/>
</dbReference>
<dbReference type="KEGG" id="eae:EAE_15360"/>
<dbReference type="InterPro" id="IPR047525">
    <property type="entry name" value="TfoX-like"/>
</dbReference>
<protein>
    <submittedName>
        <fullName evidence="3">Regulator of competence-specific genes</fullName>
    </submittedName>
</protein>
<evidence type="ECO:0000313" key="3">
    <source>
        <dbReference type="EMBL" id="AEG97985.1"/>
    </source>
</evidence>
<dbReference type="eggNOG" id="COG3070">
    <property type="taxonomic scope" value="Bacteria"/>
</dbReference>
<gene>
    <name evidence="3" type="ordered locus">EAE_15360</name>
</gene>
<evidence type="ECO:0000259" key="1">
    <source>
        <dbReference type="Pfam" id="PF04993"/>
    </source>
</evidence>
<keyword evidence="4" id="KW-1185">Reference proteome</keyword>
<dbReference type="OrthoDB" id="4225809at2"/>
<dbReference type="EMBL" id="CP002824">
    <property type="protein sequence ID" value="AEG97985.1"/>
    <property type="molecule type" value="Genomic_DNA"/>
</dbReference>
<dbReference type="InterPro" id="IPR026256">
    <property type="entry name" value="TfoX-like_gammaprotbact"/>
</dbReference>
<evidence type="ECO:0000313" key="4">
    <source>
        <dbReference type="Proteomes" id="UP000008881"/>
    </source>
</evidence>
<dbReference type="PANTHER" id="PTHR36121:SF1">
    <property type="entry name" value="PROTEIN SXY"/>
    <property type="match status" value="1"/>
</dbReference>
<dbReference type="Pfam" id="PF04994">
    <property type="entry name" value="TfoX_C"/>
    <property type="match status" value="1"/>
</dbReference>
<dbReference type="GO" id="GO:0030420">
    <property type="term" value="P:establishment of competence for transformation"/>
    <property type="evidence" value="ECO:0007669"/>
    <property type="project" value="InterPro"/>
</dbReference>
<dbReference type="Proteomes" id="UP000008881">
    <property type="component" value="Chromosome"/>
</dbReference>
<dbReference type="Pfam" id="PF04993">
    <property type="entry name" value="TfoX_N"/>
    <property type="match status" value="1"/>
</dbReference>
<dbReference type="AlphaFoldDB" id="A0A0H3FUL6"/>
<dbReference type="PIRSF" id="PIRSF028788">
    <property type="entry name" value="TfoX_Sxy"/>
    <property type="match status" value="1"/>
</dbReference>
<dbReference type="PATRIC" id="fig|1028307.3.peg.3068"/>
<feature type="domain" description="TfoX N-terminal" evidence="1">
    <location>
        <begin position="51"/>
        <end position="141"/>
    </location>
</feature>
<accession>A0A0H3FUL6</accession>